<name>A0AA39S5A6_ACESA</name>
<accession>A0AA39S5A6</accession>
<protein>
    <submittedName>
        <fullName evidence="1">Uncharacterized protein</fullName>
    </submittedName>
</protein>
<evidence type="ECO:0000313" key="2">
    <source>
        <dbReference type="Proteomes" id="UP001168877"/>
    </source>
</evidence>
<dbReference type="AlphaFoldDB" id="A0AA39S5A6"/>
<dbReference type="EMBL" id="JAUESC010000383">
    <property type="protein sequence ID" value="KAK0585364.1"/>
    <property type="molecule type" value="Genomic_DNA"/>
</dbReference>
<evidence type="ECO:0000313" key="1">
    <source>
        <dbReference type="EMBL" id="KAK0585364.1"/>
    </source>
</evidence>
<comment type="caution">
    <text evidence="1">The sequence shown here is derived from an EMBL/GenBank/DDBJ whole genome shotgun (WGS) entry which is preliminary data.</text>
</comment>
<organism evidence="1 2">
    <name type="scientific">Acer saccharum</name>
    <name type="common">Sugar maple</name>
    <dbReference type="NCBI Taxonomy" id="4024"/>
    <lineage>
        <taxon>Eukaryota</taxon>
        <taxon>Viridiplantae</taxon>
        <taxon>Streptophyta</taxon>
        <taxon>Embryophyta</taxon>
        <taxon>Tracheophyta</taxon>
        <taxon>Spermatophyta</taxon>
        <taxon>Magnoliopsida</taxon>
        <taxon>eudicotyledons</taxon>
        <taxon>Gunneridae</taxon>
        <taxon>Pentapetalae</taxon>
        <taxon>rosids</taxon>
        <taxon>malvids</taxon>
        <taxon>Sapindales</taxon>
        <taxon>Sapindaceae</taxon>
        <taxon>Hippocastanoideae</taxon>
        <taxon>Acereae</taxon>
        <taxon>Acer</taxon>
    </lineage>
</organism>
<sequence>MFRDFVMRFRTHELANFRGIWRIIEYVPEAGVREDRITAVDLIIHIERPASSPSNSRSRSSSSTSIIRWIPNVAVSLGFV</sequence>
<proteinExistence type="predicted"/>
<reference evidence="1" key="1">
    <citation type="journal article" date="2022" name="Plant J.">
        <title>Strategies of tolerance reflected in two North American maple genomes.</title>
        <authorList>
            <person name="McEvoy S.L."/>
            <person name="Sezen U.U."/>
            <person name="Trouern-Trend A."/>
            <person name="McMahon S.M."/>
            <person name="Schaberg P.G."/>
            <person name="Yang J."/>
            <person name="Wegrzyn J.L."/>
            <person name="Swenson N.G."/>
        </authorList>
    </citation>
    <scope>NUCLEOTIDE SEQUENCE</scope>
    <source>
        <strain evidence="1">NS2018</strain>
    </source>
</reference>
<dbReference type="Proteomes" id="UP001168877">
    <property type="component" value="Unassembled WGS sequence"/>
</dbReference>
<gene>
    <name evidence="1" type="ORF">LWI29_027472</name>
</gene>
<keyword evidence="2" id="KW-1185">Reference proteome</keyword>
<reference evidence="1" key="2">
    <citation type="submission" date="2023-06" db="EMBL/GenBank/DDBJ databases">
        <authorList>
            <person name="Swenson N.G."/>
            <person name="Wegrzyn J.L."/>
            <person name="Mcevoy S.L."/>
        </authorList>
    </citation>
    <scope>NUCLEOTIDE SEQUENCE</scope>
    <source>
        <strain evidence="1">NS2018</strain>
        <tissue evidence="1">Leaf</tissue>
    </source>
</reference>